<sequence>MKFVWGIFMVMIYLGMTFLLVFTNLFNENMSFPMRITVGILFFCYTLFRGYRLIKDGKR</sequence>
<accession>A0A0F5JAH6</accession>
<dbReference type="EMBL" id="AQHV01000012">
    <property type="protein sequence ID" value="KKB54896.1"/>
    <property type="molecule type" value="Genomic_DNA"/>
</dbReference>
<comment type="caution">
    <text evidence="2">The sequence shown here is derived from an EMBL/GenBank/DDBJ whole genome shotgun (WGS) entry which is preliminary data.</text>
</comment>
<reference evidence="2 3" key="1">
    <citation type="submission" date="2013-04" db="EMBL/GenBank/DDBJ databases">
        <title>The Genome Sequence of Parabacteroides goldsteinii DSM 19448.</title>
        <authorList>
            <consortium name="The Broad Institute Genomics Platform"/>
            <person name="Earl A."/>
            <person name="Ward D."/>
            <person name="Feldgarden M."/>
            <person name="Gevers D."/>
            <person name="Martens E."/>
            <person name="Sakamoto M."/>
            <person name="Benno Y."/>
            <person name="Song Y."/>
            <person name="Liu C."/>
            <person name="Lee J."/>
            <person name="Bolanos M."/>
            <person name="Vaisanen M.L."/>
            <person name="Finegold S.M."/>
            <person name="Walker B."/>
            <person name="Young S."/>
            <person name="Zeng Q."/>
            <person name="Gargeya S."/>
            <person name="Fitzgerald M."/>
            <person name="Haas B."/>
            <person name="Abouelleil A."/>
            <person name="Allen A.W."/>
            <person name="Alvarado L."/>
            <person name="Arachchi H.M."/>
            <person name="Berlin A.M."/>
            <person name="Chapman S.B."/>
            <person name="Gainer-Dewar J."/>
            <person name="Goldberg J."/>
            <person name="Griggs A."/>
            <person name="Gujja S."/>
            <person name="Hansen M."/>
            <person name="Howarth C."/>
            <person name="Imamovic A."/>
            <person name="Ireland A."/>
            <person name="Larimer J."/>
            <person name="McCowan C."/>
            <person name="Murphy C."/>
            <person name="Pearson M."/>
            <person name="Poon T.W."/>
            <person name="Priest M."/>
            <person name="Roberts A."/>
            <person name="Saif S."/>
            <person name="Shea T."/>
            <person name="Sisk P."/>
            <person name="Sykes S."/>
            <person name="Wortman J."/>
            <person name="Nusbaum C."/>
            <person name="Birren B."/>
        </authorList>
    </citation>
    <scope>NUCLEOTIDE SEQUENCE [LARGE SCALE GENOMIC DNA]</scope>
    <source>
        <strain evidence="2 3">DSM 19448</strain>
    </source>
</reference>
<protein>
    <submittedName>
        <fullName evidence="2">Uncharacterized protein</fullName>
    </submittedName>
</protein>
<dbReference type="AlphaFoldDB" id="A0A0F5JAH6"/>
<evidence type="ECO:0000313" key="2">
    <source>
        <dbReference type="EMBL" id="KKB54896.1"/>
    </source>
</evidence>
<dbReference type="RefSeq" id="WP_229061296.1">
    <property type="nucleotide sequence ID" value="NZ_UYXO01000013.1"/>
</dbReference>
<keyword evidence="1" id="KW-0472">Membrane</keyword>
<dbReference type="Proteomes" id="UP000033047">
    <property type="component" value="Unassembled WGS sequence"/>
</dbReference>
<dbReference type="PATRIC" id="fig|927665.4.peg.2724"/>
<evidence type="ECO:0000256" key="1">
    <source>
        <dbReference type="SAM" id="Phobius"/>
    </source>
</evidence>
<feature type="transmembrane region" description="Helical" evidence="1">
    <location>
        <begin position="7"/>
        <end position="26"/>
    </location>
</feature>
<evidence type="ECO:0000313" key="3">
    <source>
        <dbReference type="Proteomes" id="UP000033047"/>
    </source>
</evidence>
<keyword evidence="1" id="KW-0812">Transmembrane</keyword>
<proteinExistence type="predicted"/>
<dbReference type="STRING" id="927665.HMPREF1535_02649"/>
<keyword evidence="1" id="KW-1133">Transmembrane helix</keyword>
<name>A0A0F5JAH6_9BACT</name>
<dbReference type="HOGENOM" id="CLU_197383_0_0_10"/>
<feature type="transmembrane region" description="Helical" evidence="1">
    <location>
        <begin position="32"/>
        <end position="51"/>
    </location>
</feature>
<organism evidence="2 3">
    <name type="scientific">Parabacteroides goldsteinii DSM 19448 = WAL 12034</name>
    <dbReference type="NCBI Taxonomy" id="927665"/>
    <lineage>
        <taxon>Bacteria</taxon>
        <taxon>Pseudomonadati</taxon>
        <taxon>Bacteroidota</taxon>
        <taxon>Bacteroidia</taxon>
        <taxon>Bacteroidales</taxon>
        <taxon>Tannerellaceae</taxon>
        <taxon>Parabacteroides</taxon>
    </lineage>
</organism>
<gene>
    <name evidence="2" type="ORF">HMPREF1535_02649</name>
</gene>